<evidence type="ECO:0000256" key="1">
    <source>
        <dbReference type="SAM" id="MobiDB-lite"/>
    </source>
</evidence>
<proteinExistence type="predicted"/>
<protein>
    <submittedName>
        <fullName evidence="5">Neurotransmitter-gated ion-channel ligand-binding domain-containing protein</fullName>
    </submittedName>
</protein>
<dbReference type="GO" id="GO:0005230">
    <property type="term" value="F:extracellular ligand-gated monoatomic ion channel activity"/>
    <property type="evidence" value="ECO:0007669"/>
    <property type="project" value="InterPro"/>
</dbReference>
<sequence>MPFRTFAIAGNSIALAFAADRTTTTTTTTPVRFVRMRKNAAFGTTGKAPGSLLAVPSPSQPTKGAETSPSPSECMPDAEARRASECMPDAEARRASECMPGAEARRASKCMPGAEARRASECMPGAEARRASECMPGAEARRASHRKKRFYYELLMDEEEGELVGRLRRRRKAPAAQPDFVLTESFRSLRRKELPVTYRLHDDLLRYYRKGTRPVTHPGKIISVSMSVFLYQIIKLDAVKNTISLSGSFELVGFQFKTRF</sequence>
<reference evidence="5" key="1">
    <citation type="submission" date="2022-11" db="UniProtKB">
        <authorList>
            <consortium name="WormBaseParasite"/>
        </authorList>
    </citation>
    <scope>IDENTIFICATION</scope>
</reference>
<keyword evidence="2" id="KW-0732">Signal</keyword>
<dbReference type="InterPro" id="IPR006202">
    <property type="entry name" value="Neur_chan_lig-bd"/>
</dbReference>
<dbReference type="AlphaFoldDB" id="A0A914HES5"/>
<dbReference type="InterPro" id="IPR036734">
    <property type="entry name" value="Neur_chan_lig-bd_sf"/>
</dbReference>
<dbReference type="WBParaSite" id="Gr19_v10_g15951.t1">
    <property type="protein sequence ID" value="Gr19_v10_g15951.t1"/>
    <property type="gene ID" value="Gr19_v10_g15951"/>
</dbReference>
<dbReference type="Proteomes" id="UP000887572">
    <property type="component" value="Unplaced"/>
</dbReference>
<organism evidence="4 5">
    <name type="scientific">Globodera rostochiensis</name>
    <name type="common">Golden nematode worm</name>
    <name type="synonym">Heterodera rostochiensis</name>
    <dbReference type="NCBI Taxonomy" id="31243"/>
    <lineage>
        <taxon>Eukaryota</taxon>
        <taxon>Metazoa</taxon>
        <taxon>Ecdysozoa</taxon>
        <taxon>Nematoda</taxon>
        <taxon>Chromadorea</taxon>
        <taxon>Rhabditida</taxon>
        <taxon>Tylenchina</taxon>
        <taxon>Tylenchomorpha</taxon>
        <taxon>Tylenchoidea</taxon>
        <taxon>Heteroderidae</taxon>
        <taxon>Heteroderinae</taxon>
        <taxon>Globodera</taxon>
    </lineage>
</organism>
<feature type="signal peptide" evidence="2">
    <location>
        <begin position="1"/>
        <end position="18"/>
    </location>
</feature>
<dbReference type="SUPFAM" id="SSF63712">
    <property type="entry name" value="Nicotinic receptor ligand binding domain-like"/>
    <property type="match status" value="1"/>
</dbReference>
<dbReference type="Gene3D" id="2.160.20.50">
    <property type="entry name" value="Insect antifreeze protein"/>
    <property type="match status" value="1"/>
</dbReference>
<feature type="compositionally biased region" description="Polar residues" evidence="1">
    <location>
        <begin position="60"/>
        <end position="71"/>
    </location>
</feature>
<dbReference type="GO" id="GO:0016020">
    <property type="term" value="C:membrane"/>
    <property type="evidence" value="ECO:0007669"/>
    <property type="project" value="InterPro"/>
</dbReference>
<evidence type="ECO:0000313" key="5">
    <source>
        <dbReference type="WBParaSite" id="Gr19_v10_g15951.t1"/>
    </source>
</evidence>
<accession>A0A914HES5</accession>
<name>A0A914HES5_GLORO</name>
<evidence type="ECO:0000256" key="2">
    <source>
        <dbReference type="SAM" id="SignalP"/>
    </source>
</evidence>
<keyword evidence="4" id="KW-1185">Reference proteome</keyword>
<evidence type="ECO:0000313" key="4">
    <source>
        <dbReference type="Proteomes" id="UP000887572"/>
    </source>
</evidence>
<feature type="region of interest" description="Disordered" evidence="1">
    <location>
        <begin position="44"/>
        <end position="76"/>
    </location>
</feature>
<feature type="domain" description="Neurotransmitter-gated ion-channel ligand-binding" evidence="3">
    <location>
        <begin position="198"/>
        <end position="247"/>
    </location>
</feature>
<dbReference type="Pfam" id="PF02931">
    <property type="entry name" value="Neur_chan_LBD"/>
    <property type="match status" value="1"/>
</dbReference>
<evidence type="ECO:0000259" key="3">
    <source>
        <dbReference type="Pfam" id="PF02931"/>
    </source>
</evidence>
<feature type="chain" id="PRO_5037989733" evidence="2">
    <location>
        <begin position="19"/>
        <end position="260"/>
    </location>
</feature>
<dbReference type="Gene3D" id="2.70.170.10">
    <property type="entry name" value="Neurotransmitter-gated ion-channel ligand-binding domain"/>
    <property type="match status" value="1"/>
</dbReference>